<accession>A0A843V7K3</accession>
<gene>
    <name evidence="1" type="ORF">Taro_022321</name>
</gene>
<reference evidence="1" key="1">
    <citation type="submission" date="2017-07" db="EMBL/GenBank/DDBJ databases">
        <title>Taro Niue Genome Assembly and Annotation.</title>
        <authorList>
            <person name="Atibalentja N."/>
            <person name="Keating K."/>
            <person name="Fields C.J."/>
        </authorList>
    </citation>
    <scope>NUCLEOTIDE SEQUENCE</scope>
    <source>
        <strain evidence="1">Niue_2</strain>
        <tissue evidence="1">Leaf</tissue>
    </source>
</reference>
<evidence type="ECO:0000313" key="2">
    <source>
        <dbReference type="Proteomes" id="UP000652761"/>
    </source>
</evidence>
<keyword evidence="2" id="KW-1185">Reference proteome</keyword>
<dbReference type="EMBL" id="NMUH01001174">
    <property type="protein sequence ID" value="MQL89740.1"/>
    <property type="molecule type" value="Genomic_DNA"/>
</dbReference>
<protein>
    <submittedName>
        <fullName evidence="1">Uncharacterized protein</fullName>
    </submittedName>
</protein>
<organism evidence="1 2">
    <name type="scientific">Colocasia esculenta</name>
    <name type="common">Wild taro</name>
    <name type="synonym">Arum esculentum</name>
    <dbReference type="NCBI Taxonomy" id="4460"/>
    <lineage>
        <taxon>Eukaryota</taxon>
        <taxon>Viridiplantae</taxon>
        <taxon>Streptophyta</taxon>
        <taxon>Embryophyta</taxon>
        <taxon>Tracheophyta</taxon>
        <taxon>Spermatophyta</taxon>
        <taxon>Magnoliopsida</taxon>
        <taxon>Liliopsida</taxon>
        <taxon>Araceae</taxon>
        <taxon>Aroideae</taxon>
        <taxon>Colocasieae</taxon>
        <taxon>Colocasia</taxon>
    </lineage>
</organism>
<name>A0A843V7K3_COLES</name>
<sequence length="118" mass="13260">MTNFRLLPMPFFDIIATFVCIRGPGPDPRAIDHGICHSGLAYHCGLLAKEISWWKGAIAGMCCQRVSPAFIHSSDHGVDLCIFWVGVVLENTGHQPPMSDGYTQFSFRRELYSRRQFG</sequence>
<dbReference type="AlphaFoldDB" id="A0A843V7K3"/>
<proteinExistence type="predicted"/>
<comment type="caution">
    <text evidence="1">The sequence shown here is derived from an EMBL/GenBank/DDBJ whole genome shotgun (WGS) entry which is preliminary data.</text>
</comment>
<evidence type="ECO:0000313" key="1">
    <source>
        <dbReference type="EMBL" id="MQL89740.1"/>
    </source>
</evidence>
<dbReference type="Proteomes" id="UP000652761">
    <property type="component" value="Unassembled WGS sequence"/>
</dbReference>